<dbReference type="Pfam" id="PF00069">
    <property type="entry name" value="Pkinase"/>
    <property type="match status" value="1"/>
</dbReference>
<dbReference type="VEuPathDB" id="VectorBase:SCAU007345"/>
<dbReference type="SMART" id="SM00220">
    <property type="entry name" value="S_TKc"/>
    <property type="match status" value="1"/>
</dbReference>
<dbReference type="OrthoDB" id="1022360at2759"/>
<dbReference type="FunFam" id="1.10.510.10:FF:000011">
    <property type="entry name" value="Non-specific serine/threonine protein kinase"/>
    <property type="match status" value="1"/>
</dbReference>
<dbReference type="EC" id="2.7.11.1" evidence="2"/>
<dbReference type="InterPro" id="IPR036936">
    <property type="entry name" value="CRIB_dom_sf"/>
</dbReference>
<dbReference type="PANTHER" id="PTHR45832:SF21">
    <property type="entry name" value="NON-SPECIFIC SERINE_THREONINE PROTEIN KINASE"/>
    <property type="match status" value="1"/>
</dbReference>
<dbReference type="InterPro" id="IPR000719">
    <property type="entry name" value="Prot_kinase_dom"/>
</dbReference>
<keyword evidence="8 9" id="KW-0067">ATP-binding</keyword>
<dbReference type="PROSITE" id="PS50011">
    <property type="entry name" value="PROTEIN_KINASE_DOM"/>
    <property type="match status" value="1"/>
</dbReference>
<evidence type="ECO:0000256" key="2">
    <source>
        <dbReference type="ARBA" id="ARBA00012513"/>
    </source>
</evidence>
<evidence type="ECO:0000256" key="1">
    <source>
        <dbReference type="ARBA" id="ARBA00004496"/>
    </source>
</evidence>
<dbReference type="STRING" id="35570.A0A1I8PEM9"/>
<evidence type="ECO:0000256" key="9">
    <source>
        <dbReference type="PROSITE-ProRule" id="PRU10141"/>
    </source>
</evidence>
<dbReference type="SUPFAM" id="SSF56112">
    <property type="entry name" value="Protein kinase-like (PK-like)"/>
    <property type="match status" value="1"/>
</dbReference>
<feature type="domain" description="Protein kinase" evidence="11">
    <location>
        <begin position="295"/>
        <end position="547"/>
    </location>
</feature>
<dbReference type="InterPro" id="IPR008271">
    <property type="entry name" value="Ser/Thr_kinase_AS"/>
</dbReference>
<dbReference type="PANTHER" id="PTHR45832">
    <property type="entry name" value="SERINE/THREONINE-PROTEIN KINASE SAMKA-RELATED-RELATED"/>
    <property type="match status" value="1"/>
</dbReference>
<evidence type="ECO:0000256" key="8">
    <source>
        <dbReference type="ARBA" id="ARBA00022840"/>
    </source>
</evidence>
<dbReference type="KEGG" id="scac:106081788"/>
<gene>
    <name evidence="12" type="primary">106081788</name>
</gene>
<dbReference type="GO" id="GO:0005737">
    <property type="term" value="C:cytoplasm"/>
    <property type="evidence" value="ECO:0007669"/>
    <property type="project" value="UniProtKB-SubCell"/>
</dbReference>
<name>A0A1I8PEM9_STOCA</name>
<dbReference type="PROSITE" id="PS00108">
    <property type="entry name" value="PROTEIN_KINASE_ST"/>
    <property type="match status" value="1"/>
</dbReference>
<dbReference type="InterPro" id="IPR033923">
    <property type="entry name" value="PAK_BD"/>
</dbReference>
<dbReference type="Pfam" id="PF00786">
    <property type="entry name" value="PBD"/>
    <property type="match status" value="1"/>
</dbReference>
<feature type="compositionally biased region" description="Basic and acidic residues" evidence="10">
    <location>
        <begin position="261"/>
        <end position="274"/>
    </location>
</feature>
<feature type="compositionally biased region" description="Low complexity" evidence="10">
    <location>
        <begin position="137"/>
        <end position="149"/>
    </location>
</feature>
<keyword evidence="13" id="KW-1185">Reference proteome</keyword>
<dbReference type="AlphaFoldDB" id="A0A1I8PEM9"/>
<dbReference type="GO" id="GO:0004674">
    <property type="term" value="F:protein serine/threonine kinase activity"/>
    <property type="evidence" value="ECO:0007669"/>
    <property type="project" value="UniProtKB-KW"/>
</dbReference>
<organism evidence="12 13">
    <name type="scientific">Stomoxys calcitrans</name>
    <name type="common">Stable fly</name>
    <name type="synonym">Conops calcitrans</name>
    <dbReference type="NCBI Taxonomy" id="35570"/>
    <lineage>
        <taxon>Eukaryota</taxon>
        <taxon>Metazoa</taxon>
        <taxon>Ecdysozoa</taxon>
        <taxon>Arthropoda</taxon>
        <taxon>Hexapoda</taxon>
        <taxon>Insecta</taxon>
        <taxon>Pterygota</taxon>
        <taxon>Neoptera</taxon>
        <taxon>Endopterygota</taxon>
        <taxon>Diptera</taxon>
        <taxon>Brachycera</taxon>
        <taxon>Muscomorpha</taxon>
        <taxon>Muscoidea</taxon>
        <taxon>Muscidae</taxon>
        <taxon>Stomoxys</taxon>
    </lineage>
</organism>
<dbReference type="Gene3D" id="3.90.810.10">
    <property type="entry name" value="CRIB domain"/>
    <property type="match status" value="1"/>
</dbReference>
<feature type="compositionally biased region" description="Basic and acidic residues" evidence="10">
    <location>
        <begin position="115"/>
        <end position="128"/>
    </location>
</feature>
<reference evidence="12" key="1">
    <citation type="submission" date="2020-05" db="UniProtKB">
        <authorList>
            <consortium name="EnsemblMetazoa"/>
        </authorList>
    </citation>
    <scope>IDENTIFICATION</scope>
    <source>
        <strain evidence="12">USDA</strain>
    </source>
</reference>
<evidence type="ECO:0000256" key="4">
    <source>
        <dbReference type="ARBA" id="ARBA00022527"/>
    </source>
</evidence>
<feature type="region of interest" description="Disordered" evidence="10">
    <location>
        <begin position="185"/>
        <end position="222"/>
    </location>
</feature>
<evidence type="ECO:0000256" key="10">
    <source>
        <dbReference type="SAM" id="MobiDB-lite"/>
    </source>
</evidence>
<comment type="subcellular location">
    <subcellularLocation>
        <location evidence="1">Cytoplasm</location>
    </subcellularLocation>
</comment>
<dbReference type="PROSITE" id="PS00107">
    <property type="entry name" value="PROTEIN_KINASE_ATP"/>
    <property type="match status" value="1"/>
</dbReference>
<dbReference type="EnsemblMetazoa" id="SCAU007345-RA">
    <property type="protein sequence ID" value="SCAU007345-PA"/>
    <property type="gene ID" value="SCAU007345"/>
</dbReference>
<evidence type="ECO:0000313" key="13">
    <source>
        <dbReference type="Proteomes" id="UP000095300"/>
    </source>
</evidence>
<dbReference type="InterPro" id="IPR017441">
    <property type="entry name" value="Protein_kinase_ATP_BS"/>
</dbReference>
<dbReference type="InterPro" id="IPR000095">
    <property type="entry name" value="CRIB_dom"/>
</dbReference>
<dbReference type="Gene3D" id="1.10.510.10">
    <property type="entry name" value="Transferase(Phosphotransferase) domain 1"/>
    <property type="match status" value="1"/>
</dbReference>
<evidence type="ECO:0000313" key="12">
    <source>
        <dbReference type="EnsemblMetazoa" id="SCAU007345-PA"/>
    </source>
</evidence>
<dbReference type="CDD" id="cd01093">
    <property type="entry name" value="CRIB_PAK_like"/>
    <property type="match status" value="1"/>
</dbReference>
<dbReference type="InterPro" id="IPR051931">
    <property type="entry name" value="PAK3-like"/>
</dbReference>
<dbReference type="FunFam" id="3.90.810.10:FF:000016">
    <property type="entry name" value="Non-specific serine/threonine protein kinase"/>
    <property type="match status" value="1"/>
</dbReference>
<feature type="compositionally biased region" description="Basic residues" evidence="10">
    <location>
        <begin position="210"/>
        <end position="222"/>
    </location>
</feature>
<dbReference type="Gene3D" id="3.30.200.20">
    <property type="entry name" value="Phosphorylase Kinase, domain 1"/>
    <property type="match status" value="1"/>
</dbReference>
<dbReference type="FunFam" id="3.30.200.20:FF:000759">
    <property type="entry name" value="Non-specific serine/threonine protein kinase"/>
    <property type="match status" value="1"/>
</dbReference>
<dbReference type="Proteomes" id="UP000095300">
    <property type="component" value="Unassembled WGS sequence"/>
</dbReference>
<evidence type="ECO:0000259" key="11">
    <source>
        <dbReference type="PROSITE" id="PS50011"/>
    </source>
</evidence>
<keyword evidence="7" id="KW-0418">Kinase</keyword>
<feature type="binding site" evidence="9">
    <location>
        <position position="324"/>
    </location>
    <ligand>
        <name>ATP</name>
        <dbReference type="ChEBI" id="CHEBI:30616"/>
    </ligand>
</feature>
<proteinExistence type="predicted"/>
<accession>A0A1I8PEM9</accession>
<protein>
    <recommendedName>
        <fullName evidence="2">non-specific serine/threonine protein kinase</fullName>
        <ecNumber evidence="2">2.7.11.1</ecNumber>
    </recommendedName>
</protein>
<keyword evidence="3" id="KW-0963">Cytoplasm</keyword>
<feature type="region of interest" description="Disordered" evidence="10">
    <location>
        <begin position="115"/>
        <end position="158"/>
    </location>
</feature>
<evidence type="ECO:0000256" key="3">
    <source>
        <dbReference type="ARBA" id="ARBA00022490"/>
    </source>
</evidence>
<dbReference type="InterPro" id="IPR011009">
    <property type="entry name" value="Kinase-like_dom_sf"/>
</dbReference>
<evidence type="ECO:0000256" key="5">
    <source>
        <dbReference type="ARBA" id="ARBA00022679"/>
    </source>
</evidence>
<keyword evidence="5" id="KW-0808">Transferase</keyword>
<evidence type="ECO:0000256" key="7">
    <source>
        <dbReference type="ARBA" id="ARBA00022777"/>
    </source>
</evidence>
<evidence type="ECO:0000256" key="6">
    <source>
        <dbReference type="ARBA" id="ARBA00022741"/>
    </source>
</evidence>
<keyword evidence="4" id="KW-0723">Serine/threonine-protein kinase</keyword>
<sequence>MSGFTSLKGWFRKKEPISEIGNPTNFQRHFHVSRNEETGVLEGLPAPWVRLMNAQITRDEQDKNPDAAYQAVKFYNYSIKKKENDAIFKPFITEEAIHEESKEIDNYVNYKYKHKSQDLDKSEDDRSSDGSGGGTTSGSSTCGSSSNNSFNDKQHQNNVRLTGLNEVIKELESNLEHQRETLKPQMDGIGEQPPPLPAKKTQTLPPKPQTKPKPKGITHKHSKGLADLSNLSTQDDRTINTDTIIIKPAAQDGGEGEGDETILRRSKDKRTQKTDSEIYEELRTICNLDDPRERYKTTQEVGKGASGIVFIAADKQTENQVAVKTIDLKNQSSKDLILTEIRVLKDFNHKNLVNFLDAYLLEPEDHLWVIMEYMDGGPLTDVVTETVMKERQIACVCREVLYAISFLHSKGIIHRDIKSDNVLLGMDGSVKVTDFGFCANIEGDEKRQTMVGTPYWMAPEVVTRKKYGKKVDIWSIGIMAIEMIEGQPPYLYETPLRALYLIAANGRPDVKSWDKLSPHLQDFLDCCLQVEVDKRATADELLTHPFLGDCSELKALVPNIKAAKKVLRKGT</sequence>
<feature type="region of interest" description="Disordered" evidence="10">
    <location>
        <begin position="245"/>
        <end position="274"/>
    </location>
</feature>
<keyword evidence="6 9" id="KW-0547">Nucleotide-binding</keyword>
<dbReference type="GO" id="GO:0005524">
    <property type="term" value="F:ATP binding"/>
    <property type="evidence" value="ECO:0007669"/>
    <property type="project" value="UniProtKB-UniRule"/>
</dbReference>